<gene>
    <name evidence="2" type="ORF">HNQ70_003581</name>
</gene>
<protein>
    <recommendedName>
        <fullName evidence="1">Polysaccharide pyruvyl transferase domain-containing protein</fullName>
    </recommendedName>
</protein>
<dbReference type="InterPro" id="IPR007345">
    <property type="entry name" value="Polysacch_pyruvyl_Trfase"/>
</dbReference>
<proteinExistence type="predicted"/>
<dbReference type="Proteomes" id="UP000532440">
    <property type="component" value="Unassembled WGS sequence"/>
</dbReference>
<evidence type="ECO:0000313" key="3">
    <source>
        <dbReference type="Proteomes" id="UP000532440"/>
    </source>
</evidence>
<feature type="domain" description="Polysaccharide pyruvyl transferase" evidence="1">
    <location>
        <begin position="102"/>
        <end position="278"/>
    </location>
</feature>
<reference evidence="2 3" key="1">
    <citation type="submission" date="2020-08" db="EMBL/GenBank/DDBJ databases">
        <title>Genomic Encyclopedia of Type Strains, Phase IV (KMG-IV): sequencing the most valuable type-strain genomes for metagenomic binning, comparative biology and taxonomic classification.</title>
        <authorList>
            <person name="Goeker M."/>
        </authorList>
    </citation>
    <scope>NUCLEOTIDE SEQUENCE [LARGE SCALE GENOMIC DNA]</scope>
    <source>
        <strain evidence="2 3">DSM 29781</strain>
    </source>
</reference>
<dbReference type="EMBL" id="JACHGB010000007">
    <property type="protein sequence ID" value="MBB5273551.1"/>
    <property type="molecule type" value="Genomic_DNA"/>
</dbReference>
<evidence type="ECO:0000313" key="2">
    <source>
        <dbReference type="EMBL" id="MBB5273551.1"/>
    </source>
</evidence>
<dbReference type="AlphaFoldDB" id="A0A7W8MA07"/>
<accession>A0A7W8MA07</accession>
<evidence type="ECO:0000259" key="1">
    <source>
        <dbReference type="Pfam" id="PF04230"/>
    </source>
</evidence>
<sequence>MAGVGAGRAGRPVVLFGAFDRHNFGDLLFPHLAAAMLLPPGEAAHVIPYLEARPAVRRAWVRRTIGAGSAVPFLAPRALLPPGSRVLYHAVGGVDLPHCAAALRSQAAARLAEADLVTVRDSRTLAWAQAAGVDARLAPDGALLAARLFGPRIRRHALRGELARLREAVPGGYLSVQFAAEAGDDASLDALAAVLRRVASATGLGIALFRAGMAPWHDELSALHRLALRLAGLRVRVFEGAGLWDICALIASSRGYFGSSLHGRILAMAFALPRVGLEPGSARRPGKHASFARTWEPAPLDRVADIDAAGDALLAALGEAPALRSRTARRLAAECARGYAALSAAA</sequence>
<dbReference type="RefSeq" id="WP_183970285.1">
    <property type="nucleotide sequence ID" value="NZ_BAABEW010000020.1"/>
</dbReference>
<name>A0A7W8MA07_9BURK</name>
<comment type="caution">
    <text evidence="2">The sequence shown here is derived from an EMBL/GenBank/DDBJ whole genome shotgun (WGS) entry which is preliminary data.</text>
</comment>
<keyword evidence="3" id="KW-1185">Reference proteome</keyword>
<dbReference type="Pfam" id="PF04230">
    <property type="entry name" value="PS_pyruv_trans"/>
    <property type="match status" value="1"/>
</dbReference>
<organism evidence="2 3">
    <name type="scientific">Quisquiliibacterium transsilvanicum</name>
    <dbReference type="NCBI Taxonomy" id="1549638"/>
    <lineage>
        <taxon>Bacteria</taxon>
        <taxon>Pseudomonadati</taxon>
        <taxon>Pseudomonadota</taxon>
        <taxon>Betaproteobacteria</taxon>
        <taxon>Burkholderiales</taxon>
        <taxon>Burkholderiaceae</taxon>
        <taxon>Quisquiliibacterium</taxon>
    </lineage>
</organism>